<protein>
    <submittedName>
        <fullName evidence="1">Uncharacterized protein</fullName>
    </submittedName>
</protein>
<sequence>MYRDVQFMGGIHDPGIAAQITSAFAGQGRLEDMAATGGTNRWLNEYWVGKIARPEMISCPVCCVASWTRATHTTGTLRAYGRLHPTLAKWLRIRNTQEWPDLYSYQPDLMRFFDRYLRDQRDNRWEATPPVRLSALEYGNPEGDIVNRAELEWPLKRTEYRRYHLHSSGKLVSDTPDDADSTVSYNAASGCTAFTYSFTEDMGTTGYFMAHLDVSCQGHEDMDIFVQIEKTDSHGWRKGSMELRPENTKVKALLLRMADWNTLPGAMGLLFHWGPDGWLRVSHGADKDEELSTEYQPYFKHREEGMKKLREGEVRSVDTGLRPCGMLWKAGDVLRFTVSGKPVIPFPIPGLRPAEIDNQGTHSTHFRGSYLVAPHLPY</sequence>
<organism evidence="1 2">
    <name type="scientific">Coniosporium uncinatum</name>
    <dbReference type="NCBI Taxonomy" id="93489"/>
    <lineage>
        <taxon>Eukaryota</taxon>
        <taxon>Fungi</taxon>
        <taxon>Dikarya</taxon>
        <taxon>Ascomycota</taxon>
        <taxon>Pezizomycotina</taxon>
        <taxon>Dothideomycetes</taxon>
        <taxon>Dothideomycetes incertae sedis</taxon>
        <taxon>Coniosporium</taxon>
    </lineage>
</organism>
<dbReference type="Proteomes" id="UP001186974">
    <property type="component" value="Unassembled WGS sequence"/>
</dbReference>
<gene>
    <name evidence="1" type="ORF">LTS18_006084</name>
</gene>
<evidence type="ECO:0000313" key="1">
    <source>
        <dbReference type="EMBL" id="KAK3064558.1"/>
    </source>
</evidence>
<evidence type="ECO:0000313" key="2">
    <source>
        <dbReference type="Proteomes" id="UP001186974"/>
    </source>
</evidence>
<keyword evidence="2" id="KW-1185">Reference proteome</keyword>
<name>A0ACC3DB57_9PEZI</name>
<proteinExistence type="predicted"/>
<comment type="caution">
    <text evidence="1">The sequence shown here is derived from an EMBL/GenBank/DDBJ whole genome shotgun (WGS) entry which is preliminary data.</text>
</comment>
<dbReference type="EMBL" id="JAWDJW010006481">
    <property type="protein sequence ID" value="KAK3064558.1"/>
    <property type="molecule type" value="Genomic_DNA"/>
</dbReference>
<reference evidence="1" key="1">
    <citation type="submission" date="2024-09" db="EMBL/GenBank/DDBJ databases">
        <title>Black Yeasts Isolated from many extreme environments.</title>
        <authorList>
            <person name="Coleine C."/>
            <person name="Stajich J.E."/>
            <person name="Selbmann L."/>
        </authorList>
    </citation>
    <scope>NUCLEOTIDE SEQUENCE</scope>
    <source>
        <strain evidence="1">CCFEE 5737</strain>
    </source>
</reference>
<accession>A0ACC3DB57</accession>